<name>A0A1A2RLD9_9MYCO</name>
<dbReference type="InterPro" id="IPR003399">
    <property type="entry name" value="Mce/MlaD"/>
</dbReference>
<dbReference type="InterPro" id="IPR052336">
    <property type="entry name" value="MlaD_Phospholipid_Transporter"/>
</dbReference>
<proteinExistence type="predicted"/>
<protein>
    <submittedName>
        <fullName evidence="3">Mammalian cell entry protein</fullName>
    </submittedName>
</protein>
<evidence type="ECO:0000256" key="1">
    <source>
        <dbReference type="SAM" id="Phobius"/>
    </source>
</evidence>
<keyword evidence="1" id="KW-1133">Transmembrane helix</keyword>
<keyword evidence="1" id="KW-0812">Transmembrane</keyword>
<evidence type="ECO:0000259" key="2">
    <source>
        <dbReference type="Pfam" id="PF02470"/>
    </source>
</evidence>
<keyword evidence="1" id="KW-0472">Membrane</keyword>
<gene>
    <name evidence="3" type="ORF">A5685_14735</name>
</gene>
<dbReference type="GO" id="GO:0005576">
    <property type="term" value="C:extracellular region"/>
    <property type="evidence" value="ECO:0007669"/>
    <property type="project" value="TreeGrafter"/>
</dbReference>
<reference evidence="3 4" key="1">
    <citation type="submission" date="2016-06" db="EMBL/GenBank/DDBJ databases">
        <authorList>
            <person name="Kjaerup R.B."/>
            <person name="Dalgaard T.S."/>
            <person name="Juul-Madsen H.R."/>
        </authorList>
    </citation>
    <scope>NUCLEOTIDE SEQUENCE [LARGE SCALE GENOMIC DNA]</scope>
    <source>
        <strain evidence="3 4">E2464</strain>
    </source>
</reference>
<dbReference type="PANTHER" id="PTHR33371">
    <property type="entry name" value="INTERMEMBRANE PHOSPHOLIPID TRANSPORT SYSTEM BINDING PROTEIN MLAD-RELATED"/>
    <property type="match status" value="1"/>
</dbReference>
<feature type="transmembrane region" description="Helical" evidence="1">
    <location>
        <begin position="6"/>
        <end position="32"/>
    </location>
</feature>
<accession>A0A1A2RLD9</accession>
<sequence length="317" mass="33832">MRIRDLITFIAFGAMIALAVNYVASLGVRVVLPHDRTNLSMEVADSNSLVVGSNVLLRGVPVGKVTNIDASVTGATIGFYVDGRYKVPVNSDVRLENLSALGETYIGLVPLEQGGPMLRDGQRIATQRVRQPASISQLATSTMRLLSQLDPEALKRIIDEVDTALPDANSVLPNLSHAGMLLRNVAASMHGTGQDLLDNFQTLLQNAGWVGLLLADIGPGIEAVGHNGGMLFAGFVTAQPLGDPTFVFQFNRFLDRIIKFLDDRAPDLKVLGEALSPQLKGISGALMNFDTGQILSNFLASVPAEGAITLHVTIPPK</sequence>
<feature type="domain" description="Mce/MlaD" evidence="2">
    <location>
        <begin position="39"/>
        <end position="110"/>
    </location>
</feature>
<dbReference type="Pfam" id="PF02470">
    <property type="entry name" value="MlaD"/>
    <property type="match status" value="1"/>
</dbReference>
<dbReference type="AlphaFoldDB" id="A0A1A2RLD9"/>
<evidence type="ECO:0000313" key="3">
    <source>
        <dbReference type="EMBL" id="OBH52694.1"/>
    </source>
</evidence>
<dbReference type="Proteomes" id="UP000093861">
    <property type="component" value="Unassembled WGS sequence"/>
</dbReference>
<evidence type="ECO:0000313" key="4">
    <source>
        <dbReference type="Proteomes" id="UP000093861"/>
    </source>
</evidence>
<dbReference type="RefSeq" id="WP_064954508.1">
    <property type="nucleotide sequence ID" value="NZ_LZJS01000167.1"/>
</dbReference>
<dbReference type="EMBL" id="LZJS01000167">
    <property type="protein sequence ID" value="OBH52694.1"/>
    <property type="molecule type" value="Genomic_DNA"/>
</dbReference>
<dbReference type="PANTHER" id="PTHR33371:SF16">
    <property type="entry name" value="MCE-FAMILY PROTEIN MCE3F"/>
    <property type="match status" value="1"/>
</dbReference>
<comment type="caution">
    <text evidence="3">The sequence shown here is derived from an EMBL/GenBank/DDBJ whole genome shotgun (WGS) entry which is preliminary data.</text>
</comment>
<organism evidence="3 4">
    <name type="scientific">Mycobacterium colombiense</name>
    <dbReference type="NCBI Taxonomy" id="339268"/>
    <lineage>
        <taxon>Bacteria</taxon>
        <taxon>Bacillati</taxon>
        <taxon>Actinomycetota</taxon>
        <taxon>Actinomycetes</taxon>
        <taxon>Mycobacteriales</taxon>
        <taxon>Mycobacteriaceae</taxon>
        <taxon>Mycobacterium</taxon>
        <taxon>Mycobacterium avium complex (MAC)</taxon>
    </lineage>
</organism>